<dbReference type="AlphaFoldDB" id="A0A426ZN00"/>
<feature type="transmembrane region" description="Helical" evidence="1">
    <location>
        <begin position="47"/>
        <end position="68"/>
    </location>
</feature>
<dbReference type="Proteomes" id="UP000287651">
    <property type="component" value="Unassembled WGS sequence"/>
</dbReference>
<evidence type="ECO:0000313" key="2">
    <source>
        <dbReference type="EMBL" id="RRT65305.1"/>
    </source>
</evidence>
<name>A0A426ZN00_ENSVE</name>
<reference evidence="2 3" key="1">
    <citation type="journal article" date="2014" name="Agronomy (Basel)">
        <title>A Draft Genome Sequence for Ensete ventricosum, the Drought-Tolerant Tree Against Hunger.</title>
        <authorList>
            <person name="Harrison J."/>
            <person name="Moore K.A."/>
            <person name="Paszkiewicz K."/>
            <person name="Jones T."/>
            <person name="Grant M."/>
            <person name="Ambacheew D."/>
            <person name="Muzemil S."/>
            <person name="Studholme D.J."/>
        </authorList>
    </citation>
    <scope>NUCLEOTIDE SEQUENCE [LARGE SCALE GENOMIC DNA]</scope>
</reference>
<protein>
    <submittedName>
        <fullName evidence="2">Uncharacterized protein</fullName>
    </submittedName>
</protein>
<sequence>MLGWPDDVDEDDAVVALHRVRERPPQSSLGLRAGVHHYHDPSAEQGFFLSSVSGLLPVPAVVELTGLWRRRRLRFGRRRSDPDARGHAAEAEARQPGAASAHRWLLAAGCWLLLEEEAEKVKGERRENYGAGEWYSFELVLVSVSPQKAMLPLLLFP</sequence>
<keyword evidence="1" id="KW-0812">Transmembrane</keyword>
<evidence type="ECO:0000256" key="1">
    <source>
        <dbReference type="SAM" id="Phobius"/>
    </source>
</evidence>
<accession>A0A426ZN00</accession>
<comment type="caution">
    <text evidence="2">The sequence shown here is derived from an EMBL/GenBank/DDBJ whole genome shotgun (WGS) entry which is preliminary data.</text>
</comment>
<organism evidence="2 3">
    <name type="scientific">Ensete ventricosum</name>
    <name type="common">Abyssinian banana</name>
    <name type="synonym">Musa ensete</name>
    <dbReference type="NCBI Taxonomy" id="4639"/>
    <lineage>
        <taxon>Eukaryota</taxon>
        <taxon>Viridiplantae</taxon>
        <taxon>Streptophyta</taxon>
        <taxon>Embryophyta</taxon>
        <taxon>Tracheophyta</taxon>
        <taxon>Spermatophyta</taxon>
        <taxon>Magnoliopsida</taxon>
        <taxon>Liliopsida</taxon>
        <taxon>Zingiberales</taxon>
        <taxon>Musaceae</taxon>
        <taxon>Ensete</taxon>
    </lineage>
</organism>
<evidence type="ECO:0000313" key="3">
    <source>
        <dbReference type="Proteomes" id="UP000287651"/>
    </source>
</evidence>
<dbReference type="EMBL" id="AMZH03005862">
    <property type="protein sequence ID" value="RRT65305.1"/>
    <property type="molecule type" value="Genomic_DNA"/>
</dbReference>
<gene>
    <name evidence="2" type="ORF">B296_00012339</name>
</gene>
<keyword evidence="1" id="KW-0472">Membrane</keyword>
<keyword evidence="1" id="KW-1133">Transmembrane helix</keyword>
<proteinExistence type="predicted"/>